<dbReference type="Proteomes" id="UP000215596">
    <property type="component" value="Unassembled WGS sequence"/>
</dbReference>
<dbReference type="EMBL" id="NPBY01000045">
    <property type="protein sequence ID" value="PAD75527.1"/>
    <property type="molecule type" value="Genomic_DNA"/>
</dbReference>
<organism evidence="1 2">
    <name type="scientific">Paenibacillus campinasensis</name>
    <dbReference type="NCBI Taxonomy" id="66347"/>
    <lineage>
        <taxon>Bacteria</taxon>
        <taxon>Bacillati</taxon>
        <taxon>Bacillota</taxon>
        <taxon>Bacilli</taxon>
        <taxon>Bacillales</taxon>
        <taxon>Paenibacillaceae</taxon>
        <taxon>Paenibacillus</taxon>
    </lineage>
</organism>
<dbReference type="RefSeq" id="WP_095266017.1">
    <property type="nucleotide sequence ID" value="NZ_NPBY01000045.1"/>
</dbReference>
<comment type="caution">
    <text evidence="1">The sequence shown here is derived from an EMBL/GenBank/DDBJ whole genome shotgun (WGS) entry which is preliminary data.</text>
</comment>
<evidence type="ECO:0000313" key="1">
    <source>
        <dbReference type="EMBL" id="PAD75527.1"/>
    </source>
</evidence>
<proteinExistence type="predicted"/>
<name>A0A268ER07_9BACL</name>
<reference evidence="1 2" key="1">
    <citation type="submission" date="2017-07" db="EMBL/GenBank/DDBJ databases">
        <title>Isolation and whole genome analysis of endospore-forming bacteria from heroin.</title>
        <authorList>
            <person name="Kalinowski J."/>
            <person name="Ahrens B."/>
            <person name="Al-Dilaimi A."/>
            <person name="Winkler A."/>
            <person name="Wibberg D."/>
            <person name="Schleenbecker U."/>
            <person name="Ruckert C."/>
            <person name="Wolfel R."/>
            <person name="Grass G."/>
        </authorList>
    </citation>
    <scope>NUCLEOTIDE SEQUENCE [LARGE SCALE GENOMIC DNA]</scope>
    <source>
        <strain evidence="1 2">7537-G1</strain>
    </source>
</reference>
<dbReference type="OrthoDB" id="2658937at2"/>
<sequence length="102" mass="11339">MNAHESPNNGGQVTPATEEEALLEQAKETVIKHFREEYGLEVQITGAKKVPSYVADEIDVEGYVQGHEDQTFNLSVNFNTQETKNFVMSPQLKEALEAQGSK</sequence>
<dbReference type="AlphaFoldDB" id="A0A268ER07"/>
<protein>
    <submittedName>
        <fullName evidence="1">Uncharacterized protein</fullName>
    </submittedName>
</protein>
<accession>A0A268ER07</accession>
<gene>
    <name evidence="1" type="ORF">CHH67_15075</name>
</gene>
<evidence type="ECO:0000313" key="2">
    <source>
        <dbReference type="Proteomes" id="UP000215596"/>
    </source>
</evidence>